<feature type="chain" id="PRO_5018541275" evidence="4">
    <location>
        <begin position="19"/>
        <end position="300"/>
    </location>
</feature>
<dbReference type="Ensembl" id="ENSCVAT00000024513.1">
    <property type="protein sequence ID" value="ENSCVAP00000030529.1"/>
    <property type="gene ID" value="ENSCVAG00000019155.1"/>
</dbReference>
<feature type="signal peptide" evidence="4">
    <location>
        <begin position="1"/>
        <end position="18"/>
    </location>
</feature>
<dbReference type="PRINTS" id="PR00080">
    <property type="entry name" value="SDRFAMILY"/>
</dbReference>
<evidence type="ECO:0000313" key="5">
    <source>
        <dbReference type="Ensembl" id="ENSCVAP00000030529.1"/>
    </source>
</evidence>
<keyword evidence="4" id="KW-0732">Signal</keyword>
<dbReference type="PROSITE" id="PS00061">
    <property type="entry name" value="ADH_SHORT"/>
    <property type="match status" value="1"/>
</dbReference>
<comment type="similarity">
    <text evidence="1 3">Belongs to the short-chain dehydrogenases/reductases (SDR) family.</text>
</comment>
<organism evidence="5 6">
    <name type="scientific">Cyprinodon variegatus</name>
    <name type="common">Sheepshead minnow</name>
    <dbReference type="NCBI Taxonomy" id="28743"/>
    <lineage>
        <taxon>Eukaryota</taxon>
        <taxon>Metazoa</taxon>
        <taxon>Chordata</taxon>
        <taxon>Craniata</taxon>
        <taxon>Vertebrata</taxon>
        <taxon>Euteleostomi</taxon>
        <taxon>Actinopterygii</taxon>
        <taxon>Neopterygii</taxon>
        <taxon>Teleostei</taxon>
        <taxon>Neoteleostei</taxon>
        <taxon>Acanthomorphata</taxon>
        <taxon>Ovalentaria</taxon>
        <taxon>Atherinomorphae</taxon>
        <taxon>Cyprinodontiformes</taxon>
        <taxon>Cyprinodontidae</taxon>
        <taxon>Cyprinodon</taxon>
    </lineage>
</organism>
<dbReference type="InterPro" id="IPR002347">
    <property type="entry name" value="SDR_fam"/>
</dbReference>
<evidence type="ECO:0000256" key="1">
    <source>
        <dbReference type="ARBA" id="ARBA00006484"/>
    </source>
</evidence>
<evidence type="ECO:0000256" key="3">
    <source>
        <dbReference type="RuleBase" id="RU000363"/>
    </source>
</evidence>
<dbReference type="InterPro" id="IPR020904">
    <property type="entry name" value="Sc_DH/Rdtase_CS"/>
</dbReference>
<reference evidence="5" key="2">
    <citation type="submission" date="2025-09" db="UniProtKB">
        <authorList>
            <consortium name="Ensembl"/>
        </authorList>
    </citation>
    <scope>IDENTIFICATION</scope>
</reference>
<keyword evidence="6" id="KW-1185">Reference proteome</keyword>
<protein>
    <submittedName>
        <fullName evidence="5">Dehydrogenase/reductase (SDR family) X-linked</fullName>
    </submittedName>
</protein>
<dbReference type="PANTHER" id="PTHR24320">
    <property type="entry name" value="RETINOL DEHYDROGENASE"/>
    <property type="match status" value="1"/>
</dbReference>
<dbReference type="PRINTS" id="PR00081">
    <property type="entry name" value="GDHRDH"/>
</dbReference>
<evidence type="ECO:0000256" key="2">
    <source>
        <dbReference type="ARBA" id="ARBA00023002"/>
    </source>
</evidence>
<proteinExistence type="inferred from homology"/>
<reference evidence="5" key="1">
    <citation type="submission" date="2025-08" db="UniProtKB">
        <authorList>
            <consortium name="Ensembl"/>
        </authorList>
    </citation>
    <scope>IDENTIFICATION</scope>
</reference>
<dbReference type="GO" id="GO:0016491">
    <property type="term" value="F:oxidoreductase activity"/>
    <property type="evidence" value="ECO:0007669"/>
    <property type="project" value="UniProtKB-KW"/>
</dbReference>
<dbReference type="SUPFAM" id="SSF51735">
    <property type="entry name" value="NAD(P)-binding Rossmann-fold domains"/>
    <property type="match status" value="1"/>
</dbReference>
<dbReference type="Proteomes" id="UP000265020">
    <property type="component" value="Unassembled WGS sequence"/>
</dbReference>
<dbReference type="GeneTree" id="ENSGT00940000164022"/>
<dbReference type="PANTHER" id="PTHR24320:SF264">
    <property type="entry name" value="DEHYDROGENASE_REDUCTASE SDR FAMILY MEMBER ON CHROMOSOME X"/>
    <property type="match status" value="1"/>
</dbReference>
<name>A0A3Q2EFK0_CYPVA</name>
<dbReference type="Gene3D" id="3.40.50.720">
    <property type="entry name" value="NAD(P)-binding Rossmann-like Domain"/>
    <property type="match status" value="1"/>
</dbReference>
<sequence>MGLLSGLVPLLRLYLCGIRVLLYQMFHRTFEMPELPRQDGRVAIVTGGTRGMGFETARQLAALGMHVIIGRHDDLVLKVKAEFVFVDLTSLASVRHFVQMFRSRSLPLDVLVNNAGVMLVPETRTHEGFEFHFCLNFLSHFLLTNLLLDLLQKSGRPGRCSRIINMSSATHYGADIHLDDLNKRTNYSSHAAYSQSKLALVLFTYHLQKRLEAEGHAVTVNAVDPGMVDTALYDNLWTLASSSGRFLHERWTRTFRFCLGGEPRWAELHLPADGFQKEAPLKNRTAALMGSVPLNPEPPH</sequence>
<dbReference type="Pfam" id="PF00106">
    <property type="entry name" value="adh_short"/>
    <property type="match status" value="1"/>
</dbReference>
<evidence type="ECO:0000313" key="6">
    <source>
        <dbReference type="Proteomes" id="UP000265020"/>
    </source>
</evidence>
<accession>A0A3Q2EFK0</accession>
<keyword evidence="2" id="KW-0560">Oxidoreductase</keyword>
<evidence type="ECO:0000256" key="4">
    <source>
        <dbReference type="SAM" id="SignalP"/>
    </source>
</evidence>
<dbReference type="InterPro" id="IPR036291">
    <property type="entry name" value="NAD(P)-bd_dom_sf"/>
</dbReference>
<dbReference type="AlphaFoldDB" id="A0A3Q2EFK0"/>